<dbReference type="InterPro" id="IPR058245">
    <property type="entry name" value="NreC/VraR/RcsB-like_REC"/>
</dbReference>
<dbReference type="GO" id="GO:0003677">
    <property type="term" value="F:DNA binding"/>
    <property type="evidence" value="ECO:0007669"/>
    <property type="project" value="UniProtKB-KW"/>
</dbReference>
<dbReference type="PANTHER" id="PTHR43214:SF41">
    <property type="entry name" value="NITRATE_NITRITE RESPONSE REGULATOR PROTEIN NARP"/>
    <property type="match status" value="1"/>
</dbReference>
<dbReference type="CDD" id="cd17535">
    <property type="entry name" value="REC_NarL-like"/>
    <property type="match status" value="1"/>
</dbReference>
<feature type="modified residue" description="4-aspartylphosphate" evidence="5">
    <location>
        <position position="57"/>
    </location>
</feature>
<evidence type="ECO:0000259" key="6">
    <source>
        <dbReference type="PROSITE" id="PS50043"/>
    </source>
</evidence>
<name>A0A538SNN9_UNCEI</name>
<keyword evidence="1 5" id="KW-0597">Phosphoprotein</keyword>
<dbReference type="Gene3D" id="3.40.50.2300">
    <property type="match status" value="1"/>
</dbReference>
<evidence type="ECO:0000313" key="8">
    <source>
        <dbReference type="EMBL" id="TMQ52980.1"/>
    </source>
</evidence>
<dbReference type="InterPro" id="IPR000792">
    <property type="entry name" value="Tscrpt_reg_LuxR_C"/>
</dbReference>
<organism evidence="8 9">
    <name type="scientific">Eiseniibacteriota bacterium</name>
    <dbReference type="NCBI Taxonomy" id="2212470"/>
    <lineage>
        <taxon>Bacteria</taxon>
        <taxon>Candidatus Eiseniibacteriota</taxon>
    </lineage>
</organism>
<dbReference type="SMART" id="SM00421">
    <property type="entry name" value="HTH_LUXR"/>
    <property type="match status" value="1"/>
</dbReference>
<evidence type="ECO:0000256" key="5">
    <source>
        <dbReference type="PROSITE-ProRule" id="PRU00169"/>
    </source>
</evidence>
<dbReference type="SMART" id="SM00448">
    <property type="entry name" value="REC"/>
    <property type="match status" value="1"/>
</dbReference>
<comment type="caution">
    <text evidence="8">The sequence shown here is derived from an EMBL/GenBank/DDBJ whole genome shotgun (WGS) entry which is preliminary data.</text>
</comment>
<dbReference type="PROSITE" id="PS50043">
    <property type="entry name" value="HTH_LUXR_2"/>
    <property type="match status" value="1"/>
</dbReference>
<dbReference type="InterPro" id="IPR016032">
    <property type="entry name" value="Sig_transdc_resp-reg_C-effctor"/>
</dbReference>
<feature type="domain" description="HTH luxR-type" evidence="6">
    <location>
        <begin position="150"/>
        <end position="215"/>
    </location>
</feature>
<dbReference type="SUPFAM" id="SSF52172">
    <property type="entry name" value="CheY-like"/>
    <property type="match status" value="1"/>
</dbReference>
<keyword evidence="3" id="KW-0238">DNA-binding</keyword>
<dbReference type="Proteomes" id="UP000320184">
    <property type="component" value="Unassembled WGS sequence"/>
</dbReference>
<dbReference type="PRINTS" id="PR00038">
    <property type="entry name" value="HTHLUXR"/>
</dbReference>
<feature type="domain" description="Response regulatory" evidence="7">
    <location>
        <begin position="6"/>
        <end position="122"/>
    </location>
</feature>
<dbReference type="GO" id="GO:0000160">
    <property type="term" value="P:phosphorelay signal transduction system"/>
    <property type="evidence" value="ECO:0007669"/>
    <property type="project" value="InterPro"/>
</dbReference>
<evidence type="ECO:0000256" key="3">
    <source>
        <dbReference type="ARBA" id="ARBA00023125"/>
    </source>
</evidence>
<dbReference type="CDD" id="cd06170">
    <property type="entry name" value="LuxR_C_like"/>
    <property type="match status" value="1"/>
</dbReference>
<dbReference type="SUPFAM" id="SSF46894">
    <property type="entry name" value="C-terminal effector domain of the bipartite response regulators"/>
    <property type="match status" value="1"/>
</dbReference>
<evidence type="ECO:0000256" key="2">
    <source>
        <dbReference type="ARBA" id="ARBA00023015"/>
    </source>
</evidence>
<accession>A0A538SNN9</accession>
<protein>
    <submittedName>
        <fullName evidence="8">Response regulator transcription factor</fullName>
    </submittedName>
</protein>
<proteinExistence type="predicted"/>
<dbReference type="AlphaFoldDB" id="A0A538SNN9"/>
<dbReference type="Pfam" id="PF00196">
    <property type="entry name" value="GerE"/>
    <property type="match status" value="1"/>
</dbReference>
<keyword evidence="2" id="KW-0805">Transcription regulation</keyword>
<dbReference type="InterPro" id="IPR039420">
    <property type="entry name" value="WalR-like"/>
</dbReference>
<evidence type="ECO:0000313" key="9">
    <source>
        <dbReference type="Proteomes" id="UP000320184"/>
    </source>
</evidence>
<dbReference type="PROSITE" id="PS50110">
    <property type="entry name" value="RESPONSE_REGULATORY"/>
    <property type="match status" value="1"/>
</dbReference>
<dbReference type="EMBL" id="VBOT01000025">
    <property type="protein sequence ID" value="TMQ52980.1"/>
    <property type="molecule type" value="Genomic_DNA"/>
</dbReference>
<evidence type="ECO:0000256" key="1">
    <source>
        <dbReference type="ARBA" id="ARBA00022553"/>
    </source>
</evidence>
<dbReference type="PANTHER" id="PTHR43214">
    <property type="entry name" value="TWO-COMPONENT RESPONSE REGULATOR"/>
    <property type="match status" value="1"/>
</dbReference>
<dbReference type="GO" id="GO:0006355">
    <property type="term" value="P:regulation of DNA-templated transcription"/>
    <property type="evidence" value="ECO:0007669"/>
    <property type="project" value="InterPro"/>
</dbReference>
<evidence type="ECO:0000256" key="4">
    <source>
        <dbReference type="ARBA" id="ARBA00023163"/>
    </source>
</evidence>
<keyword evidence="4" id="KW-0804">Transcription</keyword>
<evidence type="ECO:0000259" key="7">
    <source>
        <dbReference type="PROSITE" id="PS50110"/>
    </source>
</evidence>
<gene>
    <name evidence="8" type="ORF">E6K73_01900</name>
</gene>
<dbReference type="InterPro" id="IPR011006">
    <property type="entry name" value="CheY-like_superfamily"/>
</dbReference>
<dbReference type="InterPro" id="IPR001789">
    <property type="entry name" value="Sig_transdc_resp-reg_receiver"/>
</dbReference>
<reference evidence="8 9" key="1">
    <citation type="journal article" date="2019" name="Nat. Microbiol.">
        <title>Mediterranean grassland soil C-N compound turnover is dependent on rainfall and depth, and is mediated by genomically divergent microorganisms.</title>
        <authorList>
            <person name="Diamond S."/>
            <person name="Andeer P.F."/>
            <person name="Li Z."/>
            <person name="Crits-Christoph A."/>
            <person name="Burstein D."/>
            <person name="Anantharaman K."/>
            <person name="Lane K.R."/>
            <person name="Thomas B.C."/>
            <person name="Pan C."/>
            <person name="Northen T.R."/>
            <person name="Banfield J.F."/>
        </authorList>
    </citation>
    <scope>NUCLEOTIDE SEQUENCE [LARGE SCALE GENOMIC DNA]</scope>
    <source>
        <strain evidence="8">WS_3</strain>
    </source>
</reference>
<sequence length="219" mass="24108">MTSTVRILIADDHEVVRRGARVLLESRPGWTVCGEATDGREAVEKARRLAPDVVVLDIAMPELNGLEATRRIRQAAPHAEILILTMYDSHQVIREVLAAGARGYILKSDAGRELVSAVEALSQHKPFFTPRVSEMVLDGYLKAEDGTPLPSGPGSNLTQREREVIQMLAEGKTNKDAAAALGIGVKTVETHRNRLMRKLRLGSMSELVRFAIRNKIVEP</sequence>
<dbReference type="Pfam" id="PF00072">
    <property type="entry name" value="Response_reg"/>
    <property type="match status" value="1"/>
</dbReference>